<keyword evidence="3" id="KW-1185">Reference proteome</keyword>
<feature type="domain" description="Methyltransferase type 11" evidence="1">
    <location>
        <begin position="2"/>
        <end position="96"/>
    </location>
</feature>
<dbReference type="EMBL" id="CT573213">
    <property type="protein sequence ID" value="CAJ60593.1"/>
    <property type="molecule type" value="Genomic_DNA"/>
</dbReference>
<dbReference type="Proteomes" id="UP000000657">
    <property type="component" value="Chromosome"/>
</dbReference>
<dbReference type="InterPro" id="IPR013216">
    <property type="entry name" value="Methyltransf_11"/>
</dbReference>
<proteinExistence type="predicted"/>
<dbReference type="CDD" id="cd02440">
    <property type="entry name" value="AdoMet_MTases"/>
    <property type="match status" value="1"/>
</dbReference>
<dbReference type="Gene3D" id="3.40.50.150">
    <property type="entry name" value="Vaccinia Virus protein VP39"/>
    <property type="match status" value="1"/>
</dbReference>
<accession>Q0RPD9</accession>
<dbReference type="InterPro" id="IPR050508">
    <property type="entry name" value="Methyltransf_Superfamily"/>
</dbReference>
<reference evidence="2 3" key="1">
    <citation type="journal article" date="2007" name="Genome Res.">
        <title>Genome characteristics of facultatively symbiotic Frankia sp. strains reflect host range and host plant biogeography.</title>
        <authorList>
            <person name="Normand P."/>
            <person name="Lapierre P."/>
            <person name="Tisa L.S."/>
            <person name="Gogarten J.P."/>
            <person name="Alloisio N."/>
            <person name="Bagnarol E."/>
            <person name="Bassi C.A."/>
            <person name="Berry A.M."/>
            <person name="Bickhart D.M."/>
            <person name="Choisne N."/>
            <person name="Couloux A."/>
            <person name="Cournoyer B."/>
            <person name="Cruveiller S."/>
            <person name="Daubin V."/>
            <person name="Demange N."/>
            <person name="Francino M.P."/>
            <person name="Goltsman E."/>
            <person name="Huang Y."/>
            <person name="Kopp O.R."/>
            <person name="Labarre L."/>
            <person name="Lapidus A."/>
            <person name="Lavire C."/>
            <person name="Marechal J."/>
            <person name="Martinez M."/>
            <person name="Mastronunzio J.E."/>
            <person name="Mullin B.C."/>
            <person name="Niemann J."/>
            <person name="Pujic P."/>
            <person name="Rawnsley T."/>
            <person name="Rouy Z."/>
            <person name="Schenowitz C."/>
            <person name="Sellstedt A."/>
            <person name="Tavares F."/>
            <person name="Tomkins J.P."/>
            <person name="Vallenet D."/>
            <person name="Valverde C."/>
            <person name="Wall L.G."/>
            <person name="Wang Y."/>
            <person name="Medigue C."/>
            <person name="Benson D.R."/>
        </authorList>
    </citation>
    <scope>NUCLEOTIDE SEQUENCE [LARGE SCALE GENOMIC DNA]</scope>
    <source>
        <strain evidence="3">DSM 45986 / CECT 9034 / ACN14a</strain>
    </source>
</reference>
<dbReference type="STRING" id="326424.FRAAL1944"/>
<dbReference type="InterPro" id="IPR029063">
    <property type="entry name" value="SAM-dependent_MTases_sf"/>
</dbReference>
<dbReference type="Pfam" id="PF08241">
    <property type="entry name" value="Methyltransf_11"/>
    <property type="match status" value="1"/>
</dbReference>
<gene>
    <name evidence="2" type="ordered locus">FRAAL1944</name>
</gene>
<dbReference type="GO" id="GO:0008757">
    <property type="term" value="F:S-adenosylmethionine-dependent methyltransferase activity"/>
    <property type="evidence" value="ECO:0007669"/>
    <property type="project" value="InterPro"/>
</dbReference>
<dbReference type="PANTHER" id="PTHR42912:SF93">
    <property type="entry name" value="N6-ADENOSINE-METHYLTRANSFERASE TMT1A"/>
    <property type="match status" value="1"/>
</dbReference>
<dbReference type="HOGENOM" id="CLU_037990_10_3_11"/>
<protein>
    <recommendedName>
        <fullName evidence="1">Methyltransferase type 11 domain-containing protein</fullName>
    </recommendedName>
</protein>
<dbReference type="RefSeq" id="WP_011603117.1">
    <property type="nucleotide sequence ID" value="NC_008278.1"/>
</dbReference>
<name>Q0RPD9_FRAAA</name>
<dbReference type="PANTHER" id="PTHR42912">
    <property type="entry name" value="METHYLTRANSFERASE"/>
    <property type="match status" value="1"/>
</dbReference>
<evidence type="ECO:0000313" key="2">
    <source>
        <dbReference type="EMBL" id="CAJ60593.1"/>
    </source>
</evidence>
<sequence>MLELGPGFGATTRVLVNLTPSLTALEIDEKSARLLDGSLGERVRILHGDATRIPAEDCSFDTVVAFTMLHHVPSPAKQDQLFAETFRVLRPGGVFAGSDSLTSLGFRLIHLGDTSVTVDPGRLPDRLAAAGFERTRIATTAASFRFQGTRPLVDSTVAPAG</sequence>
<dbReference type="eggNOG" id="COG0500">
    <property type="taxonomic scope" value="Bacteria"/>
</dbReference>
<evidence type="ECO:0000313" key="3">
    <source>
        <dbReference type="Proteomes" id="UP000000657"/>
    </source>
</evidence>
<dbReference type="SUPFAM" id="SSF53335">
    <property type="entry name" value="S-adenosyl-L-methionine-dependent methyltransferases"/>
    <property type="match status" value="1"/>
</dbReference>
<evidence type="ECO:0000259" key="1">
    <source>
        <dbReference type="Pfam" id="PF08241"/>
    </source>
</evidence>
<organism evidence="2 3">
    <name type="scientific">Frankia alni (strain DSM 45986 / CECT 9034 / ACN14a)</name>
    <dbReference type="NCBI Taxonomy" id="326424"/>
    <lineage>
        <taxon>Bacteria</taxon>
        <taxon>Bacillati</taxon>
        <taxon>Actinomycetota</taxon>
        <taxon>Actinomycetes</taxon>
        <taxon>Frankiales</taxon>
        <taxon>Frankiaceae</taxon>
        <taxon>Frankia</taxon>
    </lineage>
</organism>
<dbReference type="KEGG" id="fal:FRAAL1944"/>
<dbReference type="AlphaFoldDB" id="Q0RPD9"/>